<dbReference type="EMBL" id="BKCJ011259482">
    <property type="protein sequence ID" value="GFD11508.1"/>
    <property type="molecule type" value="Genomic_DNA"/>
</dbReference>
<comment type="caution">
    <text evidence="1">The sequence shown here is derived from an EMBL/GenBank/DDBJ whole genome shotgun (WGS) entry which is preliminary data.</text>
</comment>
<reference evidence="1" key="1">
    <citation type="journal article" date="2019" name="Sci. Rep.">
        <title>Draft genome of Tanacetum cinerariifolium, the natural source of mosquito coil.</title>
        <authorList>
            <person name="Yamashiro T."/>
            <person name="Shiraishi A."/>
            <person name="Satake H."/>
            <person name="Nakayama K."/>
        </authorList>
    </citation>
    <scope>NUCLEOTIDE SEQUENCE</scope>
</reference>
<proteinExistence type="predicted"/>
<organism evidence="1">
    <name type="scientific">Tanacetum cinerariifolium</name>
    <name type="common">Dalmatian daisy</name>
    <name type="synonym">Chrysanthemum cinerariifolium</name>
    <dbReference type="NCBI Taxonomy" id="118510"/>
    <lineage>
        <taxon>Eukaryota</taxon>
        <taxon>Viridiplantae</taxon>
        <taxon>Streptophyta</taxon>
        <taxon>Embryophyta</taxon>
        <taxon>Tracheophyta</taxon>
        <taxon>Spermatophyta</taxon>
        <taxon>Magnoliopsida</taxon>
        <taxon>eudicotyledons</taxon>
        <taxon>Gunneridae</taxon>
        <taxon>Pentapetalae</taxon>
        <taxon>asterids</taxon>
        <taxon>campanulids</taxon>
        <taxon>Asterales</taxon>
        <taxon>Asteraceae</taxon>
        <taxon>Asteroideae</taxon>
        <taxon>Anthemideae</taxon>
        <taxon>Anthemidinae</taxon>
        <taxon>Tanacetum</taxon>
    </lineage>
</organism>
<feature type="non-terminal residue" evidence="1">
    <location>
        <position position="1"/>
    </location>
</feature>
<accession>A0A699TQQ1</accession>
<evidence type="ECO:0000313" key="1">
    <source>
        <dbReference type="EMBL" id="GFD11508.1"/>
    </source>
</evidence>
<dbReference type="AlphaFoldDB" id="A0A699TQQ1"/>
<sequence length="147" mass="15264">GHNRNLAIQQQVAGFSIVVFHGARDAVFQEAKVHGVVGAGGLLPLQVGVADVVGAQAHGRHAVVGVLQQRTARDGAEGLIADVPAHGHRGEGGVLAGVGPENRRAIAPGRGREEVAAIVVVVDARHLRHQRPALAVRAEGRRDATRP</sequence>
<gene>
    <name evidence="1" type="ORF">Tci_883477</name>
</gene>
<protein>
    <submittedName>
        <fullName evidence="1">Uncharacterized protein</fullName>
    </submittedName>
</protein>
<name>A0A699TQQ1_TANCI</name>